<sequence>MLKTHFVTAFTLFLIILLSYLTGCTYRMAFGGCEYRTRTGECPQKILTQDANLIESSYQAADNLIRNNRAIFKPKSRLLITTIADIDNLEDSTSLGRLLGEQLATRFAQRGYTVIEAKLQNGLFMIPQTGEFILSHQLRDLGQQYQANTVVAGTYAVAKDKVYLTLKMLDCKSSEVISSYAYTLPLGSNTLTLLQKSFWWW</sequence>
<name>A0A090AE57_9GAMM</name>
<feature type="domain" description="FlgO" evidence="1">
    <location>
        <begin position="58"/>
        <end position="187"/>
    </location>
</feature>
<accession>A0A090AE57</accession>
<dbReference type="InterPro" id="IPR041215">
    <property type="entry name" value="FlgO_dom"/>
</dbReference>
<dbReference type="KEGG" id="tig:THII_1961"/>
<dbReference type="EMBL" id="AP014633">
    <property type="protein sequence ID" value="BAP56258.1"/>
    <property type="molecule type" value="Genomic_DNA"/>
</dbReference>
<dbReference type="STRING" id="40754.THII_1961"/>
<dbReference type="Proteomes" id="UP000031623">
    <property type="component" value="Chromosome"/>
</dbReference>
<gene>
    <name evidence="2" type="ORF">THII_1961</name>
</gene>
<dbReference type="AlphaFoldDB" id="A0A090AE57"/>
<evidence type="ECO:0000313" key="3">
    <source>
        <dbReference type="Proteomes" id="UP000031623"/>
    </source>
</evidence>
<dbReference type="PIRSF" id="PIRSF028688">
    <property type="entry name" value="UCP_imp_028688"/>
    <property type="match status" value="1"/>
</dbReference>
<dbReference type="OrthoDB" id="5625222at2"/>
<keyword evidence="3" id="KW-1185">Reference proteome</keyword>
<dbReference type="InterPro" id="IPR014549">
    <property type="entry name" value="FlgO"/>
</dbReference>
<dbReference type="Pfam" id="PF17680">
    <property type="entry name" value="FlgO"/>
    <property type="match status" value="1"/>
</dbReference>
<organism evidence="2 3">
    <name type="scientific">Thioploca ingrica</name>
    <dbReference type="NCBI Taxonomy" id="40754"/>
    <lineage>
        <taxon>Bacteria</taxon>
        <taxon>Pseudomonadati</taxon>
        <taxon>Pseudomonadota</taxon>
        <taxon>Gammaproteobacteria</taxon>
        <taxon>Thiotrichales</taxon>
        <taxon>Thiotrichaceae</taxon>
        <taxon>Thioploca</taxon>
    </lineage>
</organism>
<reference evidence="2 3" key="1">
    <citation type="journal article" date="2014" name="ISME J.">
        <title>Ecophysiology of Thioploca ingrica as revealed by the complete genome sequence supplemented with proteomic evidence.</title>
        <authorList>
            <person name="Kojima H."/>
            <person name="Ogura Y."/>
            <person name="Yamamoto N."/>
            <person name="Togashi T."/>
            <person name="Mori H."/>
            <person name="Watanabe T."/>
            <person name="Nemoto F."/>
            <person name="Kurokawa K."/>
            <person name="Hayashi T."/>
            <person name="Fukui M."/>
        </authorList>
    </citation>
    <scope>NUCLEOTIDE SEQUENCE [LARGE SCALE GENOMIC DNA]</scope>
</reference>
<evidence type="ECO:0000259" key="1">
    <source>
        <dbReference type="Pfam" id="PF17680"/>
    </source>
</evidence>
<dbReference type="HOGENOM" id="CLU_111499_0_0_6"/>
<evidence type="ECO:0000313" key="2">
    <source>
        <dbReference type="EMBL" id="BAP56258.1"/>
    </source>
</evidence>
<proteinExistence type="predicted"/>
<protein>
    <recommendedName>
        <fullName evidence="1">FlgO domain-containing protein</fullName>
    </recommendedName>
</protein>